<sequence length="783" mass="88258">MPLITDHHPHTLAAVKGPHPLAPPPPDFSQLQHHHPRLLQLDTFIATTAPTPPPVAPAPSTAPRRKQSQHSDFAKVALMNNTTTSTQLPATDGFVQNKQQTFPVRPSQNTAPVPPPSIPPRARAATGLDGHTTDADLKLPPTHHGHAQAKDGVGIPPSDTPNTTAPNSPRIPPLRSNSGSSTPRIRPTTLDIPGLTKSKISPDGRIAQRDLGAKLLIVMVGLPARGKSYITKKLARYLNWLQHEARIFNVGERRRIAAGGGGTSNPEPSPKLEKRPTDSVRRESISTGAPQGVIEQRQQLDPPHLAAKILVNGREVPQQNGTPPNEIEHEKKKDEEDRKFLKEAFPELTQQKTPERLPTVEVMDQSANFFDPNNYKAALLREQCAMETLDDAIDYLRNSSGTVAILDATNSTLERRSAIVRRVRDQCGAELNVLFVESLCKDERLLESNMRLKLSGPDYKDKDPVVALEDFKKRVAIYEKAYVPLGDYEERNNMAYVQMIDVGRKVISHQIRGFIAAQAVYYLLNFNLAPRMIWITRHGESMDNVAGKIGGDSDLSENGRRYAEAVTKFIKYEREAWEIRQREKTMASHFPPQPGDMSPPNPYFMNEEEPPRKNCCVWTSMLKRAIQTAQYFDDEDFDLKQMRMLDELNAGLMEGMTYEEIRDKYTAEFDLRRQDKLQYRYPGPGGEGYLDVINRLRPVIVELERMTDHALLITHRSVARVLLAYFLGLARTEVADIDCPLGMLYMLEPKPYGVEFKAYRYKPEEQWFEYLPDYKPRPSPGQH</sequence>
<feature type="region of interest" description="Disordered" evidence="3">
    <location>
        <begin position="257"/>
        <end position="299"/>
    </location>
</feature>
<accession>A0ABR1Z3U3</accession>
<keyword evidence="6" id="KW-1185">Reference proteome</keyword>
<feature type="region of interest" description="Disordered" evidence="3">
    <location>
        <begin position="13"/>
        <end position="32"/>
    </location>
</feature>
<feature type="domain" description="6-phosphofructo-2-kinase" evidence="4">
    <location>
        <begin position="207"/>
        <end position="258"/>
    </location>
</feature>
<evidence type="ECO:0000313" key="6">
    <source>
        <dbReference type="Proteomes" id="UP001492380"/>
    </source>
</evidence>
<dbReference type="EMBL" id="JBBWRZ010000001">
    <property type="protein sequence ID" value="KAK8247066.1"/>
    <property type="molecule type" value="Genomic_DNA"/>
</dbReference>
<dbReference type="InterPro" id="IPR013079">
    <property type="entry name" value="6Phosfructo_kin"/>
</dbReference>
<dbReference type="CDD" id="cd07067">
    <property type="entry name" value="HP_PGM_like"/>
    <property type="match status" value="1"/>
</dbReference>
<evidence type="ECO:0000313" key="5">
    <source>
        <dbReference type="EMBL" id="KAK8247066.1"/>
    </source>
</evidence>
<dbReference type="Gene3D" id="3.40.50.1240">
    <property type="entry name" value="Phosphoglycerate mutase-like"/>
    <property type="match status" value="1"/>
</dbReference>
<feature type="compositionally biased region" description="Basic and acidic residues" evidence="3">
    <location>
        <begin position="270"/>
        <end position="284"/>
    </location>
</feature>
<keyword evidence="2" id="KW-0067">ATP-binding</keyword>
<dbReference type="InterPro" id="IPR013078">
    <property type="entry name" value="His_Pase_superF_clade-1"/>
</dbReference>
<dbReference type="Pfam" id="PF00300">
    <property type="entry name" value="His_Phos_1"/>
    <property type="match status" value="2"/>
</dbReference>
<evidence type="ECO:0000256" key="1">
    <source>
        <dbReference type="ARBA" id="ARBA00022741"/>
    </source>
</evidence>
<dbReference type="PANTHER" id="PTHR10606">
    <property type="entry name" value="6-PHOSPHOFRUCTO-2-KINASE/FRUCTOSE-2,6-BISPHOSPHATASE"/>
    <property type="match status" value="1"/>
</dbReference>
<evidence type="ECO:0000256" key="2">
    <source>
        <dbReference type="ARBA" id="ARBA00022840"/>
    </source>
</evidence>
<dbReference type="Gene3D" id="3.40.50.300">
    <property type="entry name" value="P-loop containing nucleotide triphosphate hydrolases"/>
    <property type="match status" value="1"/>
</dbReference>
<dbReference type="InterPro" id="IPR027417">
    <property type="entry name" value="P-loop_NTPase"/>
</dbReference>
<dbReference type="InterPro" id="IPR001345">
    <property type="entry name" value="PG/BPGM_mutase_AS"/>
</dbReference>
<dbReference type="Proteomes" id="UP001492380">
    <property type="component" value="Unassembled WGS sequence"/>
</dbReference>
<protein>
    <submittedName>
        <fullName evidence="5">6-phosphofructo-2-kinase 1</fullName>
    </submittedName>
</protein>
<dbReference type="PANTHER" id="PTHR10606:SF32">
    <property type="entry name" value="6-PHOSPHOFRUCTO-2-KINASE 1"/>
    <property type="match status" value="1"/>
</dbReference>
<dbReference type="SUPFAM" id="SSF52540">
    <property type="entry name" value="P-loop containing nucleoside triphosphate hydrolases"/>
    <property type="match status" value="1"/>
</dbReference>
<evidence type="ECO:0000256" key="3">
    <source>
        <dbReference type="SAM" id="MobiDB-lite"/>
    </source>
</evidence>
<organism evidence="5 6">
    <name type="scientific">Phyllosticta capitalensis</name>
    <dbReference type="NCBI Taxonomy" id="121624"/>
    <lineage>
        <taxon>Eukaryota</taxon>
        <taxon>Fungi</taxon>
        <taxon>Dikarya</taxon>
        <taxon>Ascomycota</taxon>
        <taxon>Pezizomycotina</taxon>
        <taxon>Dothideomycetes</taxon>
        <taxon>Dothideomycetes incertae sedis</taxon>
        <taxon>Botryosphaeriales</taxon>
        <taxon>Phyllostictaceae</taxon>
        <taxon>Phyllosticta</taxon>
    </lineage>
</organism>
<feature type="domain" description="6-phosphofructo-2-kinase" evidence="4">
    <location>
        <begin position="363"/>
        <end position="530"/>
    </location>
</feature>
<dbReference type="SUPFAM" id="SSF53254">
    <property type="entry name" value="Phosphoglycerate mutase-like"/>
    <property type="match status" value="1"/>
</dbReference>
<feature type="compositionally biased region" description="Basic and acidic residues" evidence="3">
    <location>
        <begin position="326"/>
        <end position="336"/>
    </location>
</feature>
<dbReference type="SMART" id="SM00855">
    <property type="entry name" value="PGAM"/>
    <property type="match status" value="1"/>
</dbReference>
<dbReference type="InterPro" id="IPR003094">
    <property type="entry name" value="6Pfruct_kin"/>
</dbReference>
<feature type="region of interest" description="Disordered" evidence="3">
    <location>
        <begin position="102"/>
        <end position="202"/>
    </location>
</feature>
<reference evidence="5 6" key="1">
    <citation type="submission" date="2024-04" db="EMBL/GenBank/DDBJ databases">
        <title>Phyllosticta paracitricarpa is synonymous to the EU quarantine fungus P. citricarpa based on phylogenomic analyses.</title>
        <authorList>
            <consortium name="Lawrence Berkeley National Laboratory"/>
            <person name="Van Ingen-Buijs V.A."/>
            <person name="Van Westerhoven A.C."/>
            <person name="Haridas S."/>
            <person name="Skiadas P."/>
            <person name="Martin F."/>
            <person name="Groenewald J.Z."/>
            <person name="Crous P.W."/>
            <person name="Seidl M.F."/>
        </authorList>
    </citation>
    <scope>NUCLEOTIDE SEQUENCE [LARGE SCALE GENOMIC DNA]</scope>
    <source>
        <strain evidence="5 6">CBS 123374</strain>
    </source>
</reference>
<evidence type="ECO:0000259" key="4">
    <source>
        <dbReference type="Pfam" id="PF01591"/>
    </source>
</evidence>
<feature type="region of interest" description="Disordered" evidence="3">
    <location>
        <begin position="49"/>
        <end position="70"/>
    </location>
</feature>
<gene>
    <name evidence="5" type="ORF">HDK90DRAFT_29897</name>
</gene>
<comment type="caution">
    <text evidence="5">The sequence shown here is derived from an EMBL/GenBank/DDBJ whole genome shotgun (WGS) entry which is preliminary data.</text>
</comment>
<dbReference type="PROSITE" id="PS00175">
    <property type="entry name" value="PG_MUTASE"/>
    <property type="match status" value="1"/>
</dbReference>
<feature type="region of interest" description="Disordered" evidence="3">
    <location>
        <begin position="313"/>
        <end position="336"/>
    </location>
</feature>
<dbReference type="PRINTS" id="PR00991">
    <property type="entry name" value="6PFRUCTKNASE"/>
</dbReference>
<proteinExistence type="predicted"/>
<dbReference type="Pfam" id="PF01591">
    <property type="entry name" value="6PF2K"/>
    <property type="match status" value="2"/>
</dbReference>
<name>A0ABR1Z3U3_9PEZI</name>
<keyword evidence="1" id="KW-0547">Nucleotide-binding</keyword>
<dbReference type="InterPro" id="IPR029033">
    <property type="entry name" value="His_PPase_superfam"/>
</dbReference>